<proteinExistence type="predicted"/>
<dbReference type="SUPFAM" id="SSF52540">
    <property type="entry name" value="P-loop containing nucleoside triphosphate hydrolases"/>
    <property type="match status" value="1"/>
</dbReference>
<dbReference type="SMART" id="SM00382">
    <property type="entry name" value="AAA"/>
    <property type="match status" value="1"/>
</dbReference>
<evidence type="ECO:0000313" key="5">
    <source>
        <dbReference type="EMBL" id="KAG2199377.1"/>
    </source>
</evidence>
<dbReference type="InterPro" id="IPR003593">
    <property type="entry name" value="AAA+_ATPase"/>
</dbReference>
<dbReference type="GO" id="GO:0016887">
    <property type="term" value="F:ATP hydrolysis activity"/>
    <property type="evidence" value="ECO:0007669"/>
    <property type="project" value="InterPro"/>
</dbReference>
<dbReference type="Gene3D" id="3.40.50.300">
    <property type="entry name" value="P-loop containing nucleotide triphosphate hydrolases"/>
    <property type="match status" value="1"/>
</dbReference>
<evidence type="ECO:0000256" key="3">
    <source>
        <dbReference type="SAM" id="MobiDB-lite"/>
    </source>
</evidence>
<dbReference type="PROSITE" id="PS00211">
    <property type="entry name" value="ABC_TRANSPORTER_1"/>
    <property type="match status" value="1"/>
</dbReference>
<dbReference type="PANTHER" id="PTHR43119:SF1">
    <property type="entry name" value="ABC TRANSPORTER DOMAIN-CONTAINING PROTEIN"/>
    <property type="match status" value="1"/>
</dbReference>
<comment type="caution">
    <text evidence="5">The sequence shown here is derived from an EMBL/GenBank/DDBJ whole genome shotgun (WGS) entry which is preliminary data.</text>
</comment>
<dbReference type="InterPro" id="IPR003439">
    <property type="entry name" value="ABC_transporter-like_ATP-bd"/>
</dbReference>
<evidence type="ECO:0000313" key="6">
    <source>
        <dbReference type="Proteomes" id="UP000603453"/>
    </source>
</evidence>
<reference evidence="5" key="1">
    <citation type="submission" date="2020-12" db="EMBL/GenBank/DDBJ databases">
        <title>Metabolic potential, ecology and presence of endohyphal bacteria is reflected in genomic diversity of Mucoromycotina.</title>
        <authorList>
            <person name="Muszewska A."/>
            <person name="Okrasinska A."/>
            <person name="Steczkiewicz K."/>
            <person name="Drgas O."/>
            <person name="Orlowska M."/>
            <person name="Perlinska-Lenart U."/>
            <person name="Aleksandrzak-Piekarczyk T."/>
            <person name="Szatraj K."/>
            <person name="Zielenkiewicz U."/>
            <person name="Pilsyk S."/>
            <person name="Malc E."/>
            <person name="Mieczkowski P."/>
            <person name="Kruszewska J.S."/>
            <person name="Biernat P."/>
            <person name="Pawlowska J."/>
        </authorList>
    </citation>
    <scope>NUCLEOTIDE SEQUENCE</scope>
    <source>
        <strain evidence="5">WA0000017839</strain>
    </source>
</reference>
<name>A0A8H7QW07_9FUNG</name>
<dbReference type="Proteomes" id="UP000603453">
    <property type="component" value="Unassembled WGS sequence"/>
</dbReference>
<dbReference type="Pfam" id="PF00005">
    <property type="entry name" value="ABC_tran"/>
    <property type="match status" value="1"/>
</dbReference>
<dbReference type="AlphaFoldDB" id="A0A8H7QW07"/>
<keyword evidence="2" id="KW-0067">ATP-binding</keyword>
<dbReference type="OrthoDB" id="6593433at2759"/>
<keyword evidence="6" id="KW-1185">Reference proteome</keyword>
<dbReference type="PROSITE" id="PS50893">
    <property type="entry name" value="ABC_TRANSPORTER_2"/>
    <property type="match status" value="1"/>
</dbReference>
<evidence type="ECO:0000256" key="1">
    <source>
        <dbReference type="ARBA" id="ARBA00022741"/>
    </source>
</evidence>
<evidence type="ECO:0000256" key="2">
    <source>
        <dbReference type="ARBA" id="ARBA00022840"/>
    </source>
</evidence>
<accession>A0A8H7QW07</accession>
<dbReference type="InterPro" id="IPR017871">
    <property type="entry name" value="ABC_transporter-like_CS"/>
</dbReference>
<sequence>MTLFEASGVSMQLGDGRWLFKDVCLELEKGETLVLRGPSGAGKTTLLKCLAELIPYSAGQSNLGGKSPTHFGIPIWRSRVMYVPQRPAIHPGTPMDLFNMAKKYASQKGKYFDDPIKIGNDWNLSEAHFYESWNYLSGGEMQRVSLAIALALNPEVLLLDEPTSALDPDSTLLVEKTLKGRTCIWITHSPQQEARVATRSLVLPRLSHASTSVSDDESDGTATEISLSVH</sequence>
<dbReference type="InterPro" id="IPR027417">
    <property type="entry name" value="P-loop_NTPase"/>
</dbReference>
<organism evidence="5 6">
    <name type="scientific">Mucor saturninus</name>
    <dbReference type="NCBI Taxonomy" id="64648"/>
    <lineage>
        <taxon>Eukaryota</taxon>
        <taxon>Fungi</taxon>
        <taxon>Fungi incertae sedis</taxon>
        <taxon>Mucoromycota</taxon>
        <taxon>Mucoromycotina</taxon>
        <taxon>Mucoromycetes</taxon>
        <taxon>Mucorales</taxon>
        <taxon>Mucorineae</taxon>
        <taxon>Mucoraceae</taxon>
        <taxon>Mucor</taxon>
    </lineage>
</organism>
<dbReference type="EMBL" id="JAEPRD010000097">
    <property type="protein sequence ID" value="KAG2199377.1"/>
    <property type="molecule type" value="Genomic_DNA"/>
</dbReference>
<keyword evidence="1" id="KW-0547">Nucleotide-binding</keyword>
<feature type="domain" description="ABC transporter" evidence="4">
    <location>
        <begin position="4"/>
        <end position="230"/>
    </location>
</feature>
<protein>
    <recommendedName>
        <fullName evidence="4">ABC transporter domain-containing protein</fullName>
    </recommendedName>
</protein>
<dbReference type="PANTHER" id="PTHR43119">
    <property type="entry name" value="ABC TRANSPORT PROTEIN ATP-BINDING COMPONENT-RELATED"/>
    <property type="match status" value="1"/>
</dbReference>
<feature type="compositionally biased region" description="Polar residues" evidence="3">
    <location>
        <begin position="220"/>
        <end position="230"/>
    </location>
</feature>
<evidence type="ECO:0000259" key="4">
    <source>
        <dbReference type="PROSITE" id="PS50893"/>
    </source>
</evidence>
<dbReference type="GO" id="GO:0005524">
    <property type="term" value="F:ATP binding"/>
    <property type="evidence" value="ECO:0007669"/>
    <property type="project" value="UniProtKB-KW"/>
</dbReference>
<feature type="region of interest" description="Disordered" evidence="3">
    <location>
        <begin position="211"/>
        <end position="230"/>
    </location>
</feature>
<gene>
    <name evidence="5" type="ORF">INT47_001559</name>
</gene>